<dbReference type="Pfam" id="PF00395">
    <property type="entry name" value="SLH"/>
    <property type="match status" value="2"/>
</dbReference>
<evidence type="ECO:0000313" key="4">
    <source>
        <dbReference type="EMBL" id="MBC5738604.1"/>
    </source>
</evidence>
<protein>
    <submittedName>
        <fullName evidence="4">S-layer homology domain-containing protein</fullName>
    </submittedName>
</protein>
<evidence type="ECO:0000259" key="3">
    <source>
        <dbReference type="PROSITE" id="PS51272"/>
    </source>
</evidence>
<dbReference type="RefSeq" id="WP_155149155.1">
    <property type="nucleotide sequence ID" value="NZ_JACOPQ010000018.1"/>
</dbReference>
<dbReference type="AlphaFoldDB" id="A0A8J6ME29"/>
<comment type="caution">
    <text evidence="4">The sequence shown here is derived from an EMBL/GenBank/DDBJ whole genome shotgun (WGS) entry which is preliminary data.</text>
</comment>
<feature type="domain" description="SLH" evidence="3">
    <location>
        <begin position="30"/>
        <end position="93"/>
    </location>
</feature>
<feature type="signal peptide" evidence="2">
    <location>
        <begin position="1"/>
        <end position="27"/>
    </location>
</feature>
<proteinExistence type="predicted"/>
<keyword evidence="1" id="KW-0677">Repeat</keyword>
<sequence>MRNLKRVLSLALASIMLLGMMVVGASAADVTSSDLKDMNEVTNKEAVALMVDLGIIVGKPDGTFAPTEGVDRATMAKLICYVLMGDTDPALFEGTKTDLTDIDSSWAKGYIKYCYANNIISGDGIGHFFPTNGVSVVEAAKMLLVALGYDAAAQGYTGNSWSINIMRDAKTAGLLENLSAKTNDKLTRDDAALMIFNALLAKTVKYDTQYDQGVAHKTDLRTTDTILGDLQYSLVKHTGVVVANEYAYIRMSSNTTDAGKTAVIVSDKDGKYASMTAAPTVINSSSTLEQLGQEVVYYTFNTGDKVSSAVVNSGKTKTYTKSDSAGATSDSKFLTNNGLTVADTAVFAVNYASLTNTQPVLQGYTLIDADANGTVDFGLKTTYTFSEVTKKTSSNITISGTGTKKAADVVGFDNVAEKDYVNYTTVGNRVFVSKAESITGTVTAFNGTKKTAVVDGTTYDVTGKGNASSSTNVKDALTYLSGLTTLKDATEQTYYLDHDGALAIAVGETSASTQYAYLTTATVSKDAWGNSTAEVGAVLADGTAEIYTLADDNGKSDSSSLLENLKGGYNDLNGVYGYYLNADGDMVVKAAATSKVTTTVSAAFTSGKPTVGTGVLANDSTVALFYKDGKAYSYTGVKSIPSFTGTATYVNAKNSAYATFIFIGATPSIETDANYAYSLGGDVLTVVGGYAHSFSVDGEIVSLTTTTATPYPVGAVYKYSTNDKGISSMGAPLSGDSIMSGVVAGTDGESYILVDGNVIYFASNITVDVLTSADEKGNITPYTGVISKDDTVVYVLNSEKKIAKAYVVGTGSVSNTGSDTLVEEIGSSNLPDTVHINEGAAIVYNGNDITVTKAPTLSTGFTWFNGSVEAEQSGHFVALTFKAPAGATSEYDVKIDNYTTNPDGADKTLSDQSGDFTLILRLEGKTFVDVTFQWTENYSTTYTIDCSGLGL</sequence>
<dbReference type="Proteomes" id="UP000607645">
    <property type="component" value="Unassembled WGS sequence"/>
</dbReference>
<feature type="chain" id="PRO_5035223849" evidence="2">
    <location>
        <begin position="28"/>
        <end position="951"/>
    </location>
</feature>
<keyword evidence="5" id="KW-1185">Reference proteome</keyword>
<evidence type="ECO:0000256" key="1">
    <source>
        <dbReference type="ARBA" id="ARBA00022737"/>
    </source>
</evidence>
<dbReference type="EMBL" id="JACOPQ010000018">
    <property type="protein sequence ID" value="MBC5738604.1"/>
    <property type="molecule type" value="Genomic_DNA"/>
</dbReference>
<dbReference type="InterPro" id="IPR001119">
    <property type="entry name" value="SLH_dom"/>
</dbReference>
<evidence type="ECO:0000256" key="2">
    <source>
        <dbReference type="SAM" id="SignalP"/>
    </source>
</evidence>
<organism evidence="4 5">
    <name type="scientific">Lawsonibacter faecis</name>
    <dbReference type="NCBI Taxonomy" id="2763052"/>
    <lineage>
        <taxon>Bacteria</taxon>
        <taxon>Bacillati</taxon>
        <taxon>Bacillota</taxon>
        <taxon>Clostridia</taxon>
        <taxon>Eubacteriales</taxon>
        <taxon>Oscillospiraceae</taxon>
        <taxon>Lawsonibacter</taxon>
    </lineage>
</organism>
<keyword evidence="2" id="KW-0732">Signal</keyword>
<evidence type="ECO:0000313" key="5">
    <source>
        <dbReference type="Proteomes" id="UP000607645"/>
    </source>
</evidence>
<accession>A0A8J6ME29</accession>
<feature type="domain" description="SLH" evidence="3">
    <location>
        <begin position="94"/>
        <end position="157"/>
    </location>
</feature>
<reference evidence="4" key="1">
    <citation type="submission" date="2020-08" db="EMBL/GenBank/DDBJ databases">
        <title>Genome public.</title>
        <authorList>
            <person name="Liu C."/>
            <person name="Sun Q."/>
        </authorList>
    </citation>
    <scope>NUCLEOTIDE SEQUENCE</scope>
    <source>
        <strain evidence="4">NSJ-52</strain>
    </source>
</reference>
<name>A0A8J6ME29_9FIRM</name>
<dbReference type="PROSITE" id="PS51272">
    <property type="entry name" value="SLH"/>
    <property type="match status" value="2"/>
</dbReference>
<gene>
    <name evidence="4" type="ORF">H8S62_16455</name>
</gene>